<keyword evidence="6 8" id="KW-0030">Aminoacyl-tRNA synthetase</keyword>
<dbReference type="InterPro" id="IPR018149">
    <property type="entry name" value="Lys-tRNA-synth_II_C"/>
</dbReference>
<dbReference type="PRINTS" id="PR00982">
    <property type="entry name" value="TRNASYNTHLYS"/>
</dbReference>
<dbReference type="InterPro" id="IPR045864">
    <property type="entry name" value="aa-tRNA-synth_II/BPL/LPL"/>
</dbReference>
<comment type="subcellular location">
    <subcellularLocation>
        <location evidence="8">Cytoplasm</location>
    </subcellularLocation>
</comment>
<dbReference type="InterPro" id="IPR004364">
    <property type="entry name" value="Aa-tRNA-synt_II"/>
</dbReference>
<dbReference type="Gene3D" id="3.30.930.10">
    <property type="entry name" value="Bira Bifunctional Protein, Domain 2"/>
    <property type="match status" value="1"/>
</dbReference>
<comment type="catalytic activity">
    <reaction evidence="7 8 9">
        <text>tRNA(Lys) + L-lysine + ATP = L-lysyl-tRNA(Lys) + AMP + diphosphate</text>
        <dbReference type="Rhea" id="RHEA:20792"/>
        <dbReference type="Rhea" id="RHEA-COMP:9696"/>
        <dbReference type="Rhea" id="RHEA-COMP:9697"/>
        <dbReference type="ChEBI" id="CHEBI:30616"/>
        <dbReference type="ChEBI" id="CHEBI:32551"/>
        <dbReference type="ChEBI" id="CHEBI:33019"/>
        <dbReference type="ChEBI" id="CHEBI:78442"/>
        <dbReference type="ChEBI" id="CHEBI:78529"/>
        <dbReference type="ChEBI" id="CHEBI:456215"/>
        <dbReference type="EC" id="6.1.1.6"/>
    </reaction>
</comment>
<dbReference type="InterPro" id="IPR006195">
    <property type="entry name" value="aa-tRNA-synth_II"/>
</dbReference>
<dbReference type="InterPro" id="IPR002313">
    <property type="entry name" value="Lys-tRNA-ligase_II"/>
</dbReference>
<dbReference type="CDD" id="cd00775">
    <property type="entry name" value="LysRS_core"/>
    <property type="match status" value="1"/>
</dbReference>
<keyword evidence="12" id="KW-1185">Reference proteome</keyword>
<comment type="cofactor">
    <cofactor evidence="8 9">
        <name>Mg(2+)</name>
        <dbReference type="ChEBI" id="CHEBI:18420"/>
    </cofactor>
    <text evidence="8 9">Binds 3 Mg(2+) ions per subunit.</text>
</comment>
<comment type="caution">
    <text evidence="11">The sequence shown here is derived from an EMBL/GenBank/DDBJ whole genome shotgun (WGS) entry which is preliminary data.</text>
</comment>
<evidence type="ECO:0000313" key="12">
    <source>
        <dbReference type="Proteomes" id="UP001250656"/>
    </source>
</evidence>
<dbReference type="InterPro" id="IPR036390">
    <property type="entry name" value="WH_DNA-bd_sf"/>
</dbReference>
<keyword evidence="8 9" id="KW-0460">Magnesium</keyword>
<dbReference type="PANTHER" id="PTHR42918:SF15">
    <property type="entry name" value="LYSINE--TRNA LIGASE, CHLOROPLASTIC_MITOCHONDRIAL"/>
    <property type="match status" value="1"/>
</dbReference>
<dbReference type="EMBL" id="JAVTTP010000001">
    <property type="protein sequence ID" value="MDT7828182.1"/>
    <property type="molecule type" value="Genomic_DNA"/>
</dbReference>
<dbReference type="RefSeq" id="WP_314013354.1">
    <property type="nucleotide sequence ID" value="NZ_JAVTTP010000001.1"/>
</dbReference>
<dbReference type="InterPro" id="IPR004365">
    <property type="entry name" value="NA-bd_OB_tRNA"/>
</dbReference>
<evidence type="ECO:0000256" key="9">
    <source>
        <dbReference type="RuleBase" id="RU000336"/>
    </source>
</evidence>
<keyword evidence="4 8" id="KW-0547">Nucleotide-binding</keyword>
<reference evidence="11 12" key="1">
    <citation type="submission" date="2023-09" db="EMBL/GenBank/DDBJ databases">
        <title>Novel taxa isolated from Blanes Bay.</title>
        <authorList>
            <person name="Rey-Velasco X."/>
            <person name="Lucena T."/>
        </authorList>
    </citation>
    <scope>NUCLEOTIDE SEQUENCE [LARGE SCALE GENOMIC DNA]</scope>
    <source>
        <strain evidence="11 12">S334</strain>
    </source>
</reference>
<evidence type="ECO:0000256" key="1">
    <source>
        <dbReference type="ARBA" id="ARBA00008226"/>
    </source>
</evidence>
<comment type="subunit">
    <text evidence="8">Homodimer.</text>
</comment>
<protein>
    <recommendedName>
        <fullName evidence="8">Lysine--tRNA ligase</fullName>
        <ecNumber evidence="8">6.1.1.6</ecNumber>
    </recommendedName>
    <alternativeName>
        <fullName evidence="8">Lysyl-tRNA synthetase</fullName>
        <shortName evidence="8">LysRS</shortName>
    </alternativeName>
</protein>
<dbReference type="InterPro" id="IPR044136">
    <property type="entry name" value="Lys-tRNA-ligase_II_N"/>
</dbReference>
<evidence type="ECO:0000313" key="11">
    <source>
        <dbReference type="EMBL" id="MDT7828182.1"/>
    </source>
</evidence>
<evidence type="ECO:0000256" key="8">
    <source>
        <dbReference type="HAMAP-Rule" id="MF_00252"/>
    </source>
</evidence>
<evidence type="ECO:0000256" key="3">
    <source>
        <dbReference type="ARBA" id="ARBA00022723"/>
    </source>
</evidence>
<sequence length="563" mass="64258">MQLSEQETIRRDKLNKLRNMDIDPYPAELYPINATSKSIKENYEEGKKVTVAGRLMSRRIQGKASFAELQDSEGRIQVYFNRDEICPGEDKSLYNDVYKKLLDIGDIIGIEGELFTTRVGEKTVMVKKFSMLSKSLRPLPLPKKDAEGKVFDEFNDPEQRYRQRYVDLVVNPKVKETFIKRTKIINSIRQFYNNLGYVEVETPILQPIPGGAAARPFLTHHNALNVPLYLRIANELYLKRLIVGGFDGVYEFAKAFRNEGMDRTHNPEFTMIELYVAYKDYKWMMDTTEKLLEKVALEATGSTRVPVGDKEIEFKAPYPRVPILEAIKIHTGIDLAGMDENELRQTAKELGIEVDETMGVGKLIDEIFGEKCEAHYVQPTFITDYPKEMSPLTKEHRTNPSLTERFELFANGKEIANAYSELNDPIDQRERFEEQLKLSEKGDDEAMFIDQDFIRALEYGMPPTAGIGIGIDRLVMLMTDNASIQEVLFFPQMRPEKKPLDLTEEEKIVLGLLKPAGSMDLNDLKAQAGLSNKKWNKAMKGLARHGLTKVVVDGSDKRVEMIG</sequence>
<keyword evidence="8" id="KW-0963">Cytoplasm</keyword>
<keyword evidence="5 8" id="KW-0067">ATP-binding</keyword>
<feature type="binding site" evidence="8">
    <location>
        <position position="407"/>
    </location>
    <ligand>
        <name>Mg(2+)</name>
        <dbReference type="ChEBI" id="CHEBI:18420"/>
        <label>1</label>
    </ligand>
</feature>
<evidence type="ECO:0000256" key="7">
    <source>
        <dbReference type="ARBA" id="ARBA00048573"/>
    </source>
</evidence>
<dbReference type="EC" id="6.1.1.6" evidence="8"/>
<evidence type="ECO:0000256" key="5">
    <source>
        <dbReference type="ARBA" id="ARBA00022840"/>
    </source>
</evidence>
<dbReference type="InterPro" id="IPR012340">
    <property type="entry name" value="NA-bd_OB-fold"/>
</dbReference>
<keyword evidence="2 8" id="KW-0436">Ligase</keyword>
<evidence type="ECO:0000256" key="2">
    <source>
        <dbReference type="ARBA" id="ARBA00022598"/>
    </source>
</evidence>
<accession>A0ABU3L427</accession>
<gene>
    <name evidence="8 11" type="primary">lysS</name>
    <name evidence="11" type="ORF">RQM65_05860</name>
</gene>
<proteinExistence type="inferred from homology"/>
<keyword evidence="8" id="KW-0648">Protein biosynthesis</keyword>
<dbReference type="CDD" id="cd04322">
    <property type="entry name" value="LysRS_N"/>
    <property type="match status" value="1"/>
</dbReference>
<dbReference type="SUPFAM" id="SSF55681">
    <property type="entry name" value="Class II aaRS and biotin synthetases"/>
    <property type="match status" value="1"/>
</dbReference>
<dbReference type="SUPFAM" id="SSF50249">
    <property type="entry name" value="Nucleic acid-binding proteins"/>
    <property type="match status" value="1"/>
</dbReference>
<evidence type="ECO:0000256" key="4">
    <source>
        <dbReference type="ARBA" id="ARBA00022741"/>
    </source>
</evidence>
<dbReference type="Pfam" id="PF00152">
    <property type="entry name" value="tRNA-synt_2"/>
    <property type="match status" value="1"/>
</dbReference>
<keyword evidence="3 8" id="KW-0479">Metal-binding</keyword>
<name>A0ABU3L427_9FLAO</name>
<dbReference type="HAMAP" id="MF_00252">
    <property type="entry name" value="Lys_tRNA_synth_class2"/>
    <property type="match status" value="1"/>
</dbReference>
<feature type="binding site" evidence="8">
    <location>
        <position position="414"/>
    </location>
    <ligand>
        <name>Mg(2+)</name>
        <dbReference type="ChEBI" id="CHEBI:18420"/>
        <label>1</label>
    </ligand>
</feature>
<feature type="domain" description="Aminoacyl-transfer RNA synthetases class-II family profile" evidence="10">
    <location>
        <begin position="181"/>
        <end position="495"/>
    </location>
</feature>
<dbReference type="SUPFAM" id="SSF46785">
    <property type="entry name" value="Winged helix' DNA-binding domain"/>
    <property type="match status" value="1"/>
</dbReference>
<dbReference type="NCBIfam" id="TIGR00499">
    <property type="entry name" value="lysS_bact"/>
    <property type="match status" value="1"/>
</dbReference>
<dbReference type="PANTHER" id="PTHR42918">
    <property type="entry name" value="LYSYL-TRNA SYNTHETASE"/>
    <property type="match status" value="1"/>
</dbReference>
<dbReference type="Proteomes" id="UP001250656">
    <property type="component" value="Unassembled WGS sequence"/>
</dbReference>
<dbReference type="Gene3D" id="2.40.50.140">
    <property type="entry name" value="Nucleic acid-binding proteins"/>
    <property type="match status" value="1"/>
</dbReference>
<feature type="binding site" evidence="8">
    <location>
        <position position="414"/>
    </location>
    <ligand>
        <name>Mg(2+)</name>
        <dbReference type="ChEBI" id="CHEBI:18420"/>
        <label>2</label>
    </ligand>
</feature>
<dbReference type="GO" id="GO:0004824">
    <property type="term" value="F:lysine-tRNA ligase activity"/>
    <property type="evidence" value="ECO:0007669"/>
    <property type="project" value="UniProtKB-EC"/>
</dbReference>
<dbReference type="PROSITE" id="PS50862">
    <property type="entry name" value="AA_TRNA_LIGASE_II"/>
    <property type="match status" value="1"/>
</dbReference>
<dbReference type="NCBIfam" id="NF001756">
    <property type="entry name" value="PRK00484.1"/>
    <property type="match status" value="1"/>
</dbReference>
<organism evidence="11 12">
    <name type="scientific">Pricia mediterranea</name>
    <dbReference type="NCBI Taxonomy" id="3076079"/>
    <lineage>
        <taxon>Bacteria</taxon>
        <taxon>Pseudomonadati</taxon>
        <taxon>Bacteroidota</taxon>
        <taxon>Flavobacteriia</taxon>
        <taxon>Flavobacteriales</taxon>
        <taxon>Flavobacteriaceae</taxon>
        <taxon>Pricia</taxon>
    </lineage>
</organism>
<dbReference type="Pfam" id="PF01336">
    <property type="entry name" value="tRNA_anti-codon"/>
    <property type="match status" value="1"/>
</dbReference>
<evidence type="ECO:0000259" key="10">
    <source>
        <dbReference type="PROSITE" id="PS50862"/>
    </source>
</evidence>
<comment type="similarity">
    <text evidence="1 8">Belongs to the class-II aminoacyl-tRNA synthetase family.</text>
</comment>
<evidence type="ECO:0000256" key="6">
    <source>
        <dbReference type="ARBA" id="ARBA00023146"/>
    </source>
</evidence>